<comment type="similarity">
    <text evidence="1 4 7">Belongs to the aldehyde dehydrogenase family.</text>
</comment>
<evidence type="ECO:0000313" key="10">
    <source>
        <dbReference type="Proteomes" id="UP000593601"/>
    </source>
</evidence>
<feature type="active site" evidence="5 6">
    <location>
        <position position="210"/>
    </location>
</feature>
<dbReference type="Gene3D" id="3.40.605.10">
    <property type="entry name" value="Aldehyde Dehydrogenase, Chain A, domain 1"/>
    <property type="match status" value="1"/>
</dbReference>
<keyword evidence="10" id="KW-1185">Reference proteome</keyword>
<dbReference type="PANTHER" id="PTHR43570:SF16">
    <property type="entry name" value="ALDEHYDE DEHYDROGENASE TYPE III, ISOFORM Q"/>
    <property type="match status" value="1"/>
</dbReference>
<dbReference type="PROSITE" id="PS00687">
    <property type="entry name" value="ALDEHYDE_DEHYDR_GLU"/>
    <property type="match status" value="1"/>
</dbReference>
<sequence>MQEIRELVEEQRKFYNFGGTKSLDFRLKALTCLQKAIKRNERLIQEALRKDLKKSNCESYMAEIGMVYSELSYVRKHLPFWDRDKTVLSSPAQFPARSFVRTEPYGLVLILSPWNYPFMLSMEPLIGAIAAGNCCIVKPSAYASHTSSVICRLISEIFPQKYAAVVEGGRDENTELLNQRFDYIFFTGSVAVGKIVMEKASEHLTPVSLELGGKSPCIIEESADLNLAAKRVVFGKFLNSGQTCVAPDYCLVQESVIDKFLEHLIHWTKKMYGNIFENSDYPRIINEKHFERLLGLLNHGEVFFGGNYSRDTLKIEPTILYPVNESEPVMQEEIFGPLIPVLTYKTISDADAFISKREKPLALYLFTKNPKVEQEIMNLSFGGGCINDTIIHLATSRMGFGGVGSSGMGSYHGKKSYETFTHSKSIVKSSSRIDIPLRYPPYGKRKEKLIRMMLR</sequence>
<dbReference type="GO" id="GO:0006081">
    <property type="term" value="P:aldehyde metabolic process"/>
    <property type="evidence" value="ECO:0007669"/>
    <property type="project" value="InterPro"/>
</dbReference>
<dbReference type="EMBL" id="CP063304">
    <property type="protein sequence ID" value="QOV18054.1"/>
    <property type="molecule type" value="Genomic_DNA"/>
</dbReference>
<name>A0A7M2RDL2_9FIRM</name>
<dbReference type="InterPro" id="IPR029510">
    <property type="entry name" value="Ald_DH_CS_GLU"/>
</dbReference>
<dbReference type="FunFam" id="3.40.309.10:FF:000003">
    <property type="entry name" value="Aldehyde dehydrogenase"/>
    <property type="match status" value="1"/>
</dbReference>
<evidence type="ECO:0000256" key="1">
    <source>
        <dbReference type="ARBA" id="ARBA00009986"/>
    </source>
</evidence>
<organism evidence="9 10">
    <name type="scientific">Blautia liquoris</name>
    <dbReference type="NCBI Taxonomy" id="2779518"/>
    <lineage>
        <taxon>Bacteria</taxon>
        <taxon>Bacillati</taxon>
        <taxon>Bacillota</taxon>
        <taxon>Clostridia</taxon>
        <taxon>Lachnospirales</taxon>
        <taxon>Lachnospiraceae</taxon>
        <taxon>Blautia</taxon>
    </lineage>
</organism>
<gene>
    <name evidence="9" type="ORF">INP51_08275</name>
</gene>
<dbReference type="Pfam" id="PF00171">
    <property type="entry name" value="Aldedh"/>
    <property type="match status" value="1"/>
</dbReference>
<reference evidence="9 10" key="1">
    <citation type="submission" date="2020-10" db="EMBL/GenBank/DDBJ databases">
        <title>Blautia liquoris sp.nov., isolated from the mud in a fermentation cellar used for the production of Chinese strong-flavoured liquor.</title>
        <authorList>
            <person name="Lu L."/>
        </authorList>
    </citation>
    <scope>NUCLEOTIDE SEQUENCE [LARGE SCALE GENOMIC DNA]</scope>
    <source>
        <strain evidence="9 10">LZLJ-3</strain>
    </source>
</reference>
<dbReference type="InterPro" id="IPR016162">
    <property type="entry name" value="Ald_DH_N"/>
</dbReference>
<dbReference type="AlphaFoldDB" id="A0A7M2RDL2"/>
<dbReference type="InterPro" id="IPR016160">
    <property type="entry name" value="Ald_DH_CS_CYS"/>
</dbReference>
<evidence type="ECO:0000256" key="6">
    <source>
        <dbReference type="PROSITE-ProRule" id="PRU10007"/>
    </source>
</evidence>
<accession>A0A7M2RDL2</accession>
<dbReference type="InterPro" id="IPR015590">
    <property type="entry name" value="Aldehyde_DH_dom"/>
</dbReference>
<feature type="active site" evidence="5">
    <location>
        <position position="244"/>
    </location>
</feature>
<dbReference type="PROSITE" id="PS00070">
    <property type="entry name" value="ALDEHYDE_DEHYDR_CYS"/>
    <property type="match status" value="1"/>
</dbReference>
<evidence type="ECO:0000256" key="4">
    <source>
        <dbReference type="PIRNR" id="PIRNR036492"/>
    </source>
</evidence>
<dbReference type="InterPro" id="IPR016161">
    <property type="entry name" value="Ald_DH/histidinol_DH"/>
</dbReference>
<evidence type="ECO:0000256" key="5">
    <source>
        <dbReference type="PIRSR" id="PIRSR036492-1"/>
    </source>
</evidence>
<dbReference type="KEGG" id="bliq:INP51_08275"/>
<dbReference type="Proteomes" id="UP000593601">
    <property type="component" value="Chromosome"/>
</dbReference>
<dbReference type="GO" id="GO:0005737">
    <property type="term" value="C:cytoplasm"/>
    <property type="evidence" value="ECO:0007669"/>
    <property type="project" value="TreeGrafter"/>
</dbReference>
<evidence type="ECO:0000256" key="3">
    <source>
        <dbReference type="ARBA" id="ARBA00023027"/>
    </source>
</evidence>
<dbReference type="PIRSF" id="PIRSF036492">
    <property type="entry name" value="ALDH"/>
    <property type="match status" value="1"/>
</dbReference>
<evidence type="ECO:0000259" key="8">
    <source>
        <dbReference type="Pfam" id="PF00171"/>
    </source>
</evidence>
<protein>
    <recommendedName>
        <fullName evidence="4">Aldehyde dehydrogenase</fullName>
    </recommendedName>
</protein>
<dbReference type="Gene3D" id="3.40.309.10">
    <property type="entry name" value="Aldehyde Dehydrogenase, Chain A, domain 2"/>
    <property type="match status" value="1"/>
</dbReference>
<dbReference type="RefSeq" id="WP_193734416.1">
    <property type="nucleotide sequence ID" value="NZ_CP063304.1"/>
</dbReference>
<evidence type="ECO:0000256" key="7">
    <source>
        <dbReference type="RuleBase" id="RU003345"/>
    </source>
</evidence>
<dbReference type="FunFam" id="3.40.605.10:FF:000004">
    <property type="entry name" value="Aldehyde dehydrogenase"/>
    <property type="match status" value="1"/>
</dbReference>
<proteinExistence type="inferred from homology"/>
<evidence type="ECO:0000313" key="9">
    <source>
        <dbReference type="EMBL" id="QOV18054.1"/>
    </source>
</evidence>
<dbReference type="SUPFAM" id="SSF53720">
    <property type="entry name" value="ALDH-like"/>
    <property type="match status" value="1"/>
</dbReference>
<dbReference type="InterPro" id="IPR012394">
    <property type="entry name" value="Aldehyde_DH_NAD(P)"/>
</dbReference>
<keyword evidence="2 4" id="KW-0560">Oxidoreductase</keyword>
<dbReference type="InterPro" id="IPR016163">
    <property type="entry name" value="Ald_DH_C"/>
</dbReference>
<evidence type="ECO:0000256" key="2">
    <source>
        <dbReference type="ARBA" id="ARBA00023002"/>
    </source>
</evidence>
<dbReference type="PANTHER" id="PTHR43570">
    <property type="entry name" value="ALDEHYDE DEHYDROGENASE"/>
    <property type="match status" value="1"/>
</dbReference>
<feature type="domain" description="Aldehyde dehydrogenase" evidence="8">
    <location>
        <begin position="23"/>
        <end position="426"/>
    </location>
</feature>
<dbReference type="GO" id="GO:0004029">
    <property type="term" value="F:aldehyde dehydrogenase (NAD+) activity"/>
    <property type="evidence" value="ECO:0007669"/>
    <property type="project" value="TreeGrafter"/>
</dbReference>
<dbReference type="CDD" id="cd07136">
    <property type="entry name" value="ALDH_YwdH-P39616"/>
    <property type="match status" value="1"/>
</dbReference>
<keyword evidence="3" id="KW-0520">NAD</keyword>